<organism evidence="1 2">
    <name type="scientific">Ensete ventricosum</name>
    <name type="common">Abyssinian banana</name>
    <name type="synonym">Musa ensete</name>
    <dbReference type="NCBI Taxonomy" id="4639"/>
    <lineage>
        <taxon>Eukaryota</taxon>
        <taxon>Viridiplantae</taxon>
        <taxon>Streptophyta</taxon>
        <taxon>Embryophyta</taxon>
        <taxon>Tracheophyta</taxon>
        <taxon>Spermatophyta</taxon>
        <taxon>Magnoliopsida</taxon>
        <taxon>Liliopsida</taxon>
        <taxon>Zingiberales</taxon>
        <taxon>Musaceae</taxon>
        <taxon>Ensete</taxon>
    </lineage>
</organism>
<dbReference type="EMBL" id="AMZH03000125">
    <property type="protein sequence ID" value="RRT85381.1"/>
    <property type="molecule type" value="Genomic_DNA"/>
</dbReference>
<reference evidence="1 2" key="1">
    <citation type="journal article" date="2014" name="Agronomy (Basel)">
        <title>A Draft Genome Sequence for Ensete ventricosum, the Drought-Tolerant Tree Against Hunger.</title>
        <authorList>
            <person name="Harrison J."/>
            <person name="Moore K.A."/>
            <person name="Paszkiewicz K."/>
            <person name="Jones T."/>
            <person name="Grant M."/>
            <person name="Ambacheew D."/>
            <person name="Muzemil S."/>
            <person name="Studholme D.J."/>
        </authorList>
    </citation>
    <scope>NUCLEOTIDE SEQUENCE [LARGE SCALE GENOMIC DNA]</scope>
</reference>
<proteinExistence type="predicted"/>
<sequence length="89" mass="9546">MEGGGGDAFGSSTAPLTWHDFLERMRHPSAADFVKSIKRSVSIASVPFLALSVGRIASSLFFVDLTEIGLLDLADSFARCGFPRLQPSD</sequence>
<dbReference type="AlphaFoldDB" id="A0A427BA69"/>
<dbReference type="Proteomes" id="UP000287651">
    <property type="component" value="Unassembled WGS sequence"/>
</dbReference>
<name>A0A427BA69_ENSVE</name>
<comment type="caution">
    <text evidence="1">The sequence shown here is derived from an EMBL/GenBank/DDBJ whole genome shotgun (WGS) entry which is preliminary data.</text>
</comment>
<evidence type="ECO:0000313" key="2">
    <source>
        <dbReference type="Proteomes" id="UP000287651"/>
    </source>
</evidence>
<accession>A0A427BA69</accession>
<gene>
    <name evidence="1" type="ORF">B296_00010169</name>
</gene>
<evidence type="ECO:0000313" key="1">
    <source>
        <dbReference type="EMBL" id="RRT85381.1"/>
    </source>
</evidence>
<protein>
    <submittedName>
        <fullName evidence="1">Uncharacterized protein</fullName>
    </submittedName>
</protein>